<reference evidence="1 2" key="1">
    <citation type="submission" date="2023-05" db="EMBL/GenBank/DDBJ databases">
        <title>Novel species of genus Flectobacillus isolated from stream in China.</title>
        <authorList>
            <person name="Lu H."/>
        </authorList>
    </citation>
    <scope>NUCLEOTIDE SEQUENCE [LARGE SCALE GENOMIC DNA]</scope>
    <source>
        <strain evidence="1 2">KCTC 42575</strain>
    </source>
</reference>
<dbReference type="RefSeq" id="WP_283346484.1">
    <property type="nucleotide sequence ID" value="NZ_JASHIF010000026.1"/>
</dbReference>
<keyword evidence="2" id="KW-1185">Reference proteome</keyword>
<evidence type="ECO:0000313" key="1">
    <source>
        <dbReference type="EMBL" id="MDI9862211.1"/>
    </source>
</evidence>
<accession>A0ABT6YGC4</accession>
<dbReference type="Gene3D" id="2.40.160.130">
    <property type="entry name" value="Capsule assembly protein Wzi"/>
    <property type="match status" value="1"/>
</dbReference>
<dbReference type="Pfam" id="PF14052">
    <property type="entry name" value="Caps_assemb_Wzi"/>
    <property type="match status" value="2"/>
</dbReference>
<dbReference type="EMBL" id="JASHIF010000026">
    <property type="protein sequence ID" value="MDI9862211.1"/>
    <property type="molecule type" value="Genomic_DNA"/>
</dbReference>
<protein>
    <submittedName>
        <fullName evidence="1">Capsule assembly Wzi family protein</fullName>
    </submittedName>
</protein>
<gene>
    <name evidence="1" type="ORF">QM524_23510</name>
</gene>
<comment type="caution">
    <text evidence="1">The sequence shown here is derived from an EMBL/GenBank/DDBJ whole genome shotgun (WGS) entry which is preliminary data.</text>
</comment>
<evidence type="ECO:0000313" key="2">
    <source>
        <dbReference type="Proteomes" id="UP001236507"/>
    </source>
</evidence>
<dbReference type="InterPro" id="IPR038636">
    <property type="entry name" value="Wzi_sf"/>
</dbReference>
<dbReference type="Proteomes" id="UP001236507">
    <property type="component" value="Unassembled WGS sequence"/>
</dbReference>
<dbReference type="InterPro" id="IPR026950">
    <property type="entry name" value="Caps_assemb_Wzi"/>
</dbReference>
<sequence length="486" mass="56231">MDEVSKKIAEITPLEREELAFYLKEYTLWWRNDPKSGFEGEYRSILKAKVGDRFRTFAIQDPNFALNVQPILGLQTESRNGYSYVRNWKGFWAYGYLGKHIGYSVDFRATSETGKIDDYLRDFSPETGVIGTKTDYKTFNFNETNVSITGSWEWGKFTIGKNYMPVGYGQGGKIILSDKAPSFPQIRLDVNPKEWLSFNYAHIWLNSLVVDSTSLQSVPGTNRLEYQFKSKFLATHSLTLRPIKNLRFTVGESAVYSDKLRFEYMIPIALFSGMSHYMGELVNNSISNSSIFTQLSIRNIPRKTHIYASFFIDELRLNSIDGDSTNSRNQTAYQLGMSVVDFPIRNMSIVAEYSRIRPFAYIHFIPEQSYQNSGYNLGHWIGSNADQFFAQMKYRIKRGMEVNIVYQYIRKGSVGVASQQIADNKYLFPFLWGEVKNHEYFSTTFQYELVHDLFLKLGYNHSNQANQNNSNKLLNDQFVFGFNFGF</sequence>
<name>A0ABT6YGC4_9BACT</name>
<organism evidence="1 2">
    <name type="scientific">Flectobacillus roseus</name>
    <dbReference type="NCBI Taxonomy" id="502259"/>
    <lineage>
        <taxon>Bacteria</taxon>
        <taxon>Pseudomonadati</taxon>
        <taxon>Bacteroidota</taxon>
        <taxon>Cytophagia</taxon>
        <taxon>Cytophagales</taxon>
        <taxon>Flectobacillaceae</taxon>
        <taxon>Flectobacillus</taxon>
    </lineage>
</organism>
<proteinExistence type="predicted"/>